<feature type="domain" description="Anticodon-binding" evidence="3">
    <location>
        <begin position="2"/>
        <end position="79"/>
    </location>
</feature>
<evidence type="ECO:0000259" key="3">
    <source>
        <dbReference type="Pfam" id="PF03129"/>
    </source>
</evidence>
<keyword evidence="1" id="KW-0648">Protein biosynthesis</keyword>
<dbReference type="PANTHER" id="PTHR11451:SF44">
    <property type="entry name" value="THREONINE--TRNA LIGASE, CHLOROPLASTIC_MITOCHONDRIAL 2"/>
    <property type="match status" value="1"/>
</dbReference>
<dbReference type="EMBL" id="BARS01032686">
    <property type="protein sequence ID" value="GAG17353.1"/>
    <property type="molecule type" value="Genomic_DNA"/>
</dbReference>
<dbReference type="InterPro" id="IPR036621">
    <property type="entry name" value="Anticodon-bd_dom_sf"/>
</dbReference>
<evidence type="ECO:0000256" key="2">
    <source>
        <dbReference type="SAM" id="MobiDB-lite"/>
    </source>
</evidence>
<dbReference type="InterPro" id="IPR004154">
    <property type="entry name" value="Anticodon-bd"/>
</dbReference>
<dbReference type="GO" id="GO:0004829">
    <property type="term" value="F:threonine-tRNA ligase activity"/>
    <property type="evidence" value="ECO:0007669"/>
    <property type="project" value="TreeGrafter"/>
</dbReference>
<protein>
    <recommendedName>
        <fullName evidence="3">Anticodon-binding domain-containing protein</fullName>
    </recommendedName>
</protein>
<dbReference type="Gene3D" id="3.40.50.800">
    <property type="entry name" value="Anticodon-binding domain"/>
    <property type="match status" value="1"/>
</dbReference>
<dbReference type="AlphaFoldDB" id="X0VY33"/>
<comment type="caution">
    <text evidence="4">The sequence shown here is derived from an EMBL/GenBank/DDBJ whole genome shotgun (WGS) entry which is preliminary data.</text>
</comment>
<dbReference type="InterPro" id="IPR047246">
    <property type="entry name" value="ThrRS_anticodon"/>
</dbReference>
<organism evidence="4">
    <name type="scientific">marine sediment metagenome</name>
    <dbReference type="NCBI Taxonomy" id="412755"/>
    <lineage>
        <taxon>unclassified sequences</taxon>
        <taxon>metagenomes</taxon>
        <taxon>ecological metagenomes</taxon>
    </lineage>
</organism>
<dbReference type="CDD" id="cd00860">
    <property type="entry name" value="ThrRS_anticodon"/>
    <property type="match status" value="1"/>
</dbReference>
<gene>
    <name evidence="4" type="ORF">S01H1_50717</name>
</gene>
<dbReference type="GO" id="GO:0006435">
    <property type="term" value="P:threonyl-tRNA aminoacylation"/>
    <property type="evidence" value="ECO:0007669"/>
    <property type="project" value="TreeGrafter"/>
</dbReference>
<dbReference type="PANTHER" id="PTHR11451">
    <property type="entry name" value="THREONINE-TRNA LIGASE"/>
    <property type="match status" value="1"/>
</dbReference>
<dbReference type="SUPFAM" id="SSF52954">
    <property type="entry name" value="Class II aaRS ABD-related"/>
    <property type="match status" value="1"/>
</dbReference>
<feature type="region of interest" description="Disordered" evidence="2">
    <location>
        <begin position="50"/>
        <end position="85"/>
    </location>
</feature>
<evidence type="ECO:0000313" key="4">
    <source>
        <dbReference type="EMBL" id="GAG17353.1"/>
    </source>
</evidence>
<reference evidence="4" key="1">
    <citation type="journal article" date="2014" name="Front. Microbiol.">
        <title>High frequency of phylogenetically diverse reductive dehalogenase-homologous genes in deep subseafloor sedimentary metagenomes.</title>
        <authorList>
            <person name="Kawai M."/>
            <person name="Futagami T."/>
            <person name="Toyoda A."/>
            <person name="Takaki Y."/>
            <person name="Nishi S."/>
            <person name="Hori S."/>
            <person name="Arai W."/>
            <person name="Tsubouchi T."/>
            <person name="Morono Y."/>
            <person name="Uchiyama I."/>
            <person name="Ito T."/>
            <person name="Fujiyama A."/>
            <person name="Inagaki F."/>
            <person name="Takami H."/>
        </authorList>
    </citation>
    <scope>NUCLEOTIDE SEQUENCE</scope>
    <source>
        <strain evidence="4">Expedition CK06-06</strain>
    </source>
</reference>
<feature type="non-terminal residue" evidence="4">
    <location>
        <position position="1"/>
    </location>
</feature>
<dbReference type="Pfam" id="PF03129">
    <property type="entry name" value="HGTP_anticodon"/>
    <property type="match status" value="1"/>
</dbReference>
<feature type="compositionally biased region" description="Basic and acidic residues" evidence="2">
    <location>
        <begin position="61"/>
        <end position="85"/>
    </location>
</feature>
<name>X0VY33_9ZZZZ</name>
<proteinExistence type="predicted"/>
<evidence type="ECO:0000256" key="1">
    <source>
        <dbReference type="ARBA" id="ARBA00022917"/>
    </source>
</evidence>
<accession>X0VY33</accession>
<sequence>FNDYGKKVLQELLDNEIRAEINLNNETLSKKILEAETQKIPYILVVGEKEEKDNSVSVRSRSGDEGSSKLEEFVKRIKKDESSHQ</sequence>